<feature type="domain" description="TNase-like" evidence="1">
    <location>
        <begin position="22"/>
        <end position="120"/>
    </location>
</feature>
<sequence>MPALAAAVSFPRCAIMPVGNCVVDGDTFHYDGLKIRIADIDTPETNPPRCAYEADLGRRATSRLQQLLAAGPIDLRRIDRDEDTYGRKLRIVMRDGQSIGRILVAEGLARTWTGRRQPWC</sequence>
<dbReference type="Proteomes" id="UP000631694">
    <property type="component" value="Unassembled WGS sequence"/>
</dbReference>
<dbReference type="EMBL" id="JADZLT010000050">
    <property type="protein sequence ID" value="MBH0238419.1"/>
    <property type="molecule type" value="Genomic_DNA"/>
</dbReference>
<organism evidence="2 3">
    <name type="scientific">Methylobrevis albus</name>
    <dbReference type="NCBI Taxonomy" id="2793297"/>
    <lineage>
        <taxon>Bacteria</taxon>
        <taxon>Pseudomonadati</taxon>
        <taxon>Pseudomonadota</taxon>
        <taxon>Alphaproteobacteria</taxon>
        <taxon>Hyphomicrobiales</taxon>
        <taxon>Pleomorphomonadaceae</taxon>
        <taxon>Methylobrevis</taxon>
    </lineage>
</organism>
<evidence type="ECO:0000313" key="2">
    <source>
        <dbReference type="EMBL" id="MBH0238419.1"/>
    </source>
</evidence>
<dbReference type="PROSITE" id="PS50830">
    <property type="entry name" value="TNASE_3"/>
    <property type="match status" value="1"/>
</dbReference>
<dbReference type="InterPro" id="IPR016071">
    <property type="entry name" value="Staphylococal_nuclease_OB-fold"/>
</dbReference>
<dbReference type="SUPFAM" id="SSF50199">
    <property type="entry name" value="Staphylococcal nuclease"/>
    <property type="match status" value="1"/>
</dbReference>
<dbReference type="Pfam" id="PF00565">
    <property type="entry name" value="SNase"/>
    <property type="match status" value="1"/>
</dbReference>
<accession>A0A931MZT0</accession>
<proteinExistence type="predicted"/>
<evidence type="ECO:0000313" key="3">
    <source>
        <dbReference type="Proteomes" id="UP000631694"/>
    </source>
</evidence>
<comment type="caution">
    <text evidence="2">The sequence shown here is derived from an EMBL/GenBank/DDBJ whole genome shotgun (WGS) entry which is preliminary data.</text>
</comment>
<evidence type="ECO:0000259" key="1">
    <source>
        <dbReference type="PROSITE" id="PS50830"/>
    </source>
</evidence>
<dbReference type="Gene3D" id="2.40.50.90">
    <property type="match status" value="1"/>
</dbReference>
<dbReference type="AlphaFoldDB" id="A0A931MZT0"/>
<dbReference type="SMART" id="SM00318">
    <property type="entry name" value="SNc"/>
    <property type="match status" value="1"/>
</dbReference>
<protein>
    <submittedName>
        <fullName evidence="2">Thermonuclease family protein</fullName>
    </submittedName>
</protein>
<reference evidence="2" key="1">
    <citation type="submission" date="2020-12" db="EMBL/GenBank/DDBJ databases">
        <title>Methylobrevis albus sp. nov., isolated from fresh water lack sediment.</title>
        <authorList>
            <person name="Zou Q."/>
        </authorList>
    </citation>
    <scope>NUCLEOTIDE SEQUENCE</scope>
    <source>
        <strain evidence="2">L22</strain>
    </source>
</reference>
<name>A0A931MZT0_9HYPH</name>
<dbReference type="InterPro" id="IPR035437">
    <property type="entry name" value="SNase_OB-fold_sf"/>
</dbReference>
<keyword evidence="3" id="KW-1185">Reference proteome</keyword>
<gene>
    <name evidence="2" type="ORF">I5731_11340</name>
</gene>